<name>A0A4R9M453_9LEPT</name>
<dbReference type="EMBL" id="RQHW01000028">
    <property type="protein sequence ID" value="TGN19558.1"/>
    <property type="molecule type" value="Genomic_DNA"/>
</dbReference>
<evidence type="ECO:0000313" key="1">
    <source>
        <dbReference type="EMBL" id="TGN19558.1"/>
    </source>
</evidence>
<organism evidence="1 2">
    <name type="scientific">Leptospira idonii</name>
    <dbReference type="NCBI Taxonomy" id="1193500"/>
    <lineage>
        <taxon>Bacteria</taxon>
        <taxon>Pseudomonadati</taxon>
        <taxon>Spirochaetota</taxon>
        <taxon>Spirochaetia</taxon>
        <taxon>Leptospirales</taxon>
        <taxon>Leptospiraceae</taxon>
        <taxon>Leptospira</taxon>
    </lineage>
</organism>
<dbReference type="AlphaFoldDB" id="A0A4R9M453"/>
<protein>
    <submittedName>
        <fullName evidence="1">VOC family protein</fullName>
    </submittedName>
</protein>
<dbReference type="Gene3D" id="3.10.180.10">
    <property type="entry name" value="2,3-Dihydroxybiphenyl 1,2-Dioxygenase, domain 1"/>
    <property type="match status" value="1"/>
</dbReference>
<keyword evidence="2" id="KW-1185">Reference proteome</keyword>
<comment type="caution">
    <text evidence="1">The sequence shown here is derived from an EMBL/GenBank/DDBJ whole genome shotgun (WGS) entry which is preliminary data.</text>
</comment>
<dbReference type="OrthoDB" id="341541at2"/>
<dbReference type="Proteomes" id="UP000298058">
    <property type="component" value="Unassembled WGS sequence"/>
</dbReference>
<dbReference type="InterPro" id="IPR029068">
    <property type="entry name" value="Glyas_Bleomycin-R_OHBP_Dase"/>
</dbReference>
<dbReference type="SUPFAM" id="SSF54593">
    <property type="entry name" value="Glyoxalase/Bleomycin resistance protein/Dihydroxybiphenyl dioxygenase"/>
    <property type="match status" value="1"/>
</dbReference>
<proteinExistence type="predicted"/>
<reference evidence="1" key="1">
    <citation type="journal article" date="2019" name="PLoS Negl. Trop. Dis.">
        <title>Revisiting the worldwide diversity of Leptospira species in the environment.</title>
        <authorList>
            <person name="Vincent A.T."/>
            <person name="Schiettekatte O."/>
            <person name="Bourhy P."/>
            <person name="Veyrier F.J."/>
            <person name="Picardeau M."/>
        </authorList>
    </citation>
    <scope>NUCLEOTIDE SEQUENCE [LARGE SCALE GENOMIC DNA]</scope>
    <source>
        <strain evidence="1">201300427</strain>
    </source>
</reference>
<dbReference type="RefSeq" id="WP_135759874.1">
    <property type="nucleotide sequence ID" value="NZ_RQHW01000028.1"/>
</dbReference>
<sequence>MIHHIAIGTDSVRFVSQFYLQIPGCRLERENKEETGESLRSVWIRSEDILLMIESGEKEAPKALVFTFQEKDRPDWEVFFQTVRIERRTDYTLYFRDPDGNLLGLSHFPDRIFWKEV</sequence>
<accession>A0A4R9M453</accession>
<gene>
    <name evidence="1" type="ORF">EHS15_07155</name>
</gene>
<evidence type="ECO:0000313" key="2">
    <source>
        <dbReference type="Proteomes" id="UP000298058"/>
    </source>
</evidence>